<comment type="caution">
    <text evidence="2">The sequence shown here is derived from an EMBL/GenBank/DDBJ whole genome shotgun (WGS) entry which is preliminary data.</text>
</comment>
<keyword evidence="3" id="KW-1185">Reference proteome</keyword>
<organism evidence="2 3">
    <name type="scientific">Euplotes crassus</name>
    <dbReference type="NCBI Taxonomy" id="5936"/>
    <lineage>
        <taxon>Eukaryota</taxon>
        <taxon>Sar</taxon>
        <taxon>Alveolata</taxon>
        <taxon>Ciliophora</taxon>
        <taxon>Intramacronucleata</taxon>
        <taxon>Spirotrichea</taxon>
        <taxon>Hypotrichia</taxon>
        <taxon>Euplotida</taxon>
        <taxon>Euplotidae</taxon>
        <taxon>Moneuplotes</taxon>
    </lineage>
</organism>
<evidence type="ECO:0000313" key="3">
    <source>
        <dbReference type="Proteomes" id="UP001295684"/>
    </source>
</evidence>
<evidence type="ECO:0000256" key="1">
    <source>
        <dbReference type="SAM" id="MobiDB-lite"/>
    </source>
</evidence>
<dbReference type="EMBL" id="CAMPGE010011581">
    <property type="protein sequence ID" value="CAI2370405.1"/>
    <property type="molecule type" value="Genomic_DNA"/>
</dbReference>
<name>A0AAD1XDH3_EUPCR</name>
<gene>
    <name evidence="2" type="ORF">ECRASSUSDP1_LOCUS11717</name>
</gene>
<proteinExistence type="predicted"/>
<evidence type="ECO:0000313" key="2">
    <source>
        <dbReference type="EMBL" id="CAI2370405.1"/>
    </source>
</evidence>
<dbReference type="AlphaFoldDB" id="A0AAD1XDH3"/>
<protein>
    <submittedName>
        <fullName evidence="2">Uncharacterized protein</fullName>
    </submittedName>
</protein>
<dbReference type="Proteomes" id="UP001295684">
    <property type="component" value="Unassembled WGS sequence"/>
</dbReference>
<feature type="compositionally biased region" description="Polar residues" evidence="1">
    <location>
        <begin position="85"/>
        <end position="98"/>
    </location>
</feature>
<feature type="region of interest" description="Disordered" evidence="1">
    <location>
        <begin position="78"/>
        <end position="98"/>
    </location>
</feature>
<reference evidence="2" key="1">
    <citation type="submission" date="2023-07" db="EMBL/GenBank/DDBJ databases">
        <authorList>
            <consortium name="AG Swart"/>
            <person name="Singh M."/>
            <person name="Singh A."/>
            <person name="Seah K."/>
            <person name="Emmerich C."/>
        </authorList>
    </citation>
    <scope>NUCLEOTIDE SEQUENCE</scope>
    <source>
        <strain evidence="2">DP1</strain>
    </source>
</reference>
<accession>A0AAD1XDH3</accession>
<sequence>MCSVCQVCCFYGRLYKHIALTTMEELDLKRKNNLENVRRIMSRRTSSKTPYWYKLHGLVEKIKDYQRRPGIQKDFEFTSKRRKQSNQQNNGNPSRLRLNSMNSTLKIKKRAFAKIRAGNLLKNSLKSPCISVGQRNSRRSSAIPSKMMVKKNHDFAVEGILQVDESFENSPPKHKKKCKNSWIRKNYKSIKLISEMNRTKSNFSTQNSNRKHNLTASRMTANNSMIRDELNNSHKLSFDKERLERLALPRGHTEAKKKRNRSHRVKASQRLPQFIQTLNSGDEKHTYSSLHKAFIYGVGLNQIPLLKKKLNGLKDTIKESRTKSKNFRKTMKYFRIMSKAQNSQLYGVPILGPKAL</sequence>